<organism evidence="4">
    <name type="scientific">Pseudomonas syringae CC1417</name>
    <dbReference type="NCBI Taxonomy" id="1357272"/>
    <lineage>
        <taxon>Bacteria</taxon>
        <taxon>Pseudomonadati</taxon>
        <taxon>Pseudomonadota</taxon>
        <taxon>Gammaproteobacteria</taxon>
        <taxon>Pseudomonadales</taxon>
        <taxon>Pseudomonadaceae</taxon>
        <taxon>Pseudomonas</taxon>
        <taxon>Pseudomonas syringae</taxon>
    </lineage>
</organism>
<dbReference type="InterPro" id="IPR012347">
    <property type="entry name" value="Ferritin-like"/>
</dbReference>
<evidence type="ECO:0000256" key="1">
    <source>
        <dbReference type="ARBA" id="ARBA00007644"/>
    </source>
</evidence>
<feature type="binding site" evidence="2">
    <location>
        <position position="144"/>
    </location>
    <ligand>
        <name>Mn(2+)</name>
        <dbReference type="ChEBI" id="CHEBI:29035"/>
        <label>1</label>
    </ligand>
</feature>
<dbReference type="Gene3D" id="1.20.1260.10">
    <property type="match status" value="1"/>
</dbReference>
<gene>
    <name evidence="4" type="ORF">N011_03255</name>
</gene>
<feature type="region of interest" description="Disordered" evidence="3">
    <location>
        <begin position="113"/>
        <end position="132"/>
    </location>
</feature>
<dbReference type="InterPro" id="IPR007760">
    <property type="entry name" value="Mn_catalase"/>
</dbReference>
<dbReference type="GO" id="GO:0046872">
    <property type="term" value="F:metal ion binding"/>
    <property type="evidence" value="ECO:0007669"/>
    <property type="project" value="UniProtKB-KW"/>
</dbReference>
<reference evidence="4" key="1">
    <citation type="journal article" date="2014" name="Genome Announc.">
        <title>Draft Genome Sequences of a Phylogenetically Diverse Suite of Pseudomonas syringae Strains from Multiple Source Populations.</title>
        <authorList>
            <person name="Baltrus D.A."/>
            <person name="Yourstone S."/>
            <person name="Lind A."/>
            <person name="Guilbaud C."/>
            <person name="Sands D.C."/>
            <person name="Jones C.D."/>
            <person name="Morris C.E."/>
            <person name="Dangl J.L."/>
        </authorList>
    </citation>
    <scope>NUCLEOTIDE SEQUENCE</scope>
    <source>
        <strain evidence="4">CC1417</strain>
    </source>
</reference>
<dbReference type="SUPFAM" id="SSF47240">
    <property type="entry name" value="Ferritin-like"/>
    <property type="match status" value="1"/>
</dbReference>
<dbReference type="EMBL" id="CP159362">
    <property type="protein sequence ID" value="XCN68332.1"/>
    <property type="molecule type" value="Genomic_DNA"/>
</dbReference>
<comment type="cofactor">
    <cofactor evidence="2">
        <name>Mn(2+)</name>
        <dbReference type="ChEBI" id="CHEBI:29035"/>
    </cofactor>
    <text evidence="2">Binds 2 manganese ions per subunit.</text>
</comment>
<protein>
    <submittedName>
        <fullName evidence="4">Manganese catalase family protein</fullName>
    </submittedName>
</protein>
<feature type="binding site" evidence="2">
    <location>
        <position position="177"/>
    </location>
    <ligand>
        <name>Mn(2+)</name>
        <dbReference type="ChEBI" id="CHEBI:29035"/>
        <label>1</label>
    </ligand>
</feature>
<proteinExistence type="inferred from homology"/>
<evidence type="ECO:0000256" key="3">
    <source>
        <dbReference type="SAM" id="MobiDB-lite"/>
    </source>
</evidence>
<evidence type="ECO:0000313" key="4">
    <source>
        <dbReference type="EMBL" id="XCN68332.1"/>
    </source>
</evidence>
<keyword evidence="2" id="KW-0464">Manganese</keyword>
<accession>A0AAU8LIA2</accession>
<keyword evidence="2" id="KW-0479">Metal-binding</keyword>
<dbReference type="RefSeq" id="WP_024686274.1">
    <property type="nucleotide sequence ID" value="NZ_CP159362.1"/>
</dbReference>
<reference evidence="4" key="2">
    <citation type="submission" date="2024-07" db="EMBL/GenBank/DDBJ databases">
        <title>A complete genome sequence for Pseudomonas syringae CC1417.</title>
        <authorList>
            <person name="Baltrus D.A."/>
        </authorList>
    </citation>
    <scope>NUCLEOTIDE SEQUENCE</scope>
    <source>
        <strain evidence="4">CC1417</strain>
    </source>
</reference>
<dbReference type="AlphaFoldDB" id="A0AAU8LIA2"/>
<evidence type="ECO:0000256" key="2">
    <source>
        <dbReference type="PIRSR" id="PIRSR607760-1"/>
    </source>
</evidence>
<dbReference type="InterPro" id="IPR009078">
    <property type="entry name" value="Ferritin-like_SF"/>
</dbReference>
<sequence length="190" mass="21146">MTDATGNTCMSNVAFFDLLLQQFRGTEGELPMATTYLSQAIAEEDPLHKAVLIRIAKEKIKSATVLASILLALAKGRTASVSGPSENTEFGRLLKSNGITGNSLERAEASVHNMPDHSHTPSSGHHKNHRPDHSLRLRSNIATEERQIAAYEKLTRLTSNSHFVSALNQVRRRQVKHLNEFSNLLKRIRR</sequence>
<feature type="binding site" evidence="2">
    <location>
        <position position="29"/>
    </location>
    <ligand>
        <name>Mn(2+)</name>
        <dbReference type="ChEBI" id="CHEBI:29035"/>
        <label>1</label>
    </ligand>
</feature>
<name>A0AAU8LIA2_PSESX</name>
<comment type="similarity">
    <text evidence="1">Belongs to the manganese catalase family.</text>
</comment>
<dbReference type="Pfam" id="PF05067">
    <property type="entry name" value="Mn_catalase"/>
    <property type="match status" value="1"/>
</dbReference>